<evidence type="ECO:0000313" key="4">
    <source>
        <dbReference type="EMBL" id="GCF95244.1"/>
    </source>
</evidence>
<accession>A0A4P5PEW6</accession>
<keyword evidence="2" id="KW-1133">Transmembrane helix</keyword>
<comment type="caution">
    <text evidence="4">The sequence shown here is derived from an EMBL/GenBank/DDBJ whole genome shotgun (WGS) entry which is preliminary data.</text>
</comment>
<evidence type="ECO:0000256" key="1">
    <source>
        <dbReference type="ARBA" id="ARBA00009067"/>
    </source>
</evidence>
<dbReference type="InterPro" id="IPR052710">
    <property type="entry name" value="CAAX_protease"/>
</dbReference>
<feature type="domain" description="CAAX prenyl protease 2/Lysostaphin resistance protein A-like" evidence="3">
    <location>
        <begin position="123"/>
        <end position="215"/>
    </location>
</feature>
<dbReference type="AlphaFoldDB" id="A0A4P5PEW6"/>
<dbReference type="GO" id="GO:0004175">
    <property type="term" value="F:endopeptidase activity"/>
    <property type="evidence" value="ECO:0007669"/>
    <property type="project" value="UniProtKB-ARBA"/>
</dbReference>
<dbReference type="OrthoDB" id="2817162at2"/>
<feature type="transmembrane region" description="Helical" evidence="2">
    <location>
        <begin position="154"/>
        <end position="172"/>
    </location>
</feature>
<reference evidence="5" key="1">
    <citation type="submission" date="2019-02" db="EMBL/GenBank/DDBJ databases">
        <title>Draft genome sequence of Enterococcus sp. Gos25-1.</title>
        <authorList>
            <person name="Tanaka N."/>
            <person name="Shiwa Y."/>
            <person name="Fujita N."/>
        </authorList>
    </citation>
    <scope>NUCLEOTIDE SEQUENCE [LARGE SCALE GENOMIC DNA]</scope>
    <source>
        <strain evidence="5">Gos25-1</strain>
    </source>
</reference>
<dbReference type="RefSeq" id="WP_146623640.1">
    <property type="nucleotide sequence ID" value="NZ_BJCC01000028.1"/>
</dbReference>
<evidence type="ECO:0000259" key="3">
    <source>
        <dbReference type="Pfam" id="PF02517"/>
    </source>
</evidence>
<dbReference type="EMBL" id="BJCC01000028">
    <property type="protein sequence ID" value="GCF95244.1"/>
    <property type="molecule type" value="Genomic_DNA"/>
</dbReference>
<dbReference type="Proteomes" id="UP000290567">
    <property type="component" value="Unassembled WGS sequence"/>
</dbReference>
<gene>
    <name evidence="4" type="ORF">NRIC_31350</name>
</gene>
<dbReference type="GO" id="GO:0080120">
    <property type="term" value="P:CAAX-box protein maturation"/>
    <property type="evidence" value="ECO:0007669"/>
    <property type="project" value="UniProtKB-ARBA"/>
</dbReference>
<dbReference type="PANTHER" id="PTHR36435:SF1">
    <property type="entry name" value="CAAX AMINO TERMINAL PROTEASE FAMILY PROTEIN"/>
    <property type="match status" value="1"/>
</dbReference>
<proteinExistence type="inferred from homology"/>
<keyword evidence="5" id="KW-1185">Reference proteome</keyword>
<comment type="similarity">
    <text evidence="1">Belongs to the UPF0177 family.</text>
</comment>
<feature type="transmembrane region" description="Helical" evidence="2">
    <location>
        <begin position="78"/>
        <end position="99"/>
    </location>
</feature>
<dbReference type="InterPro" id="IPR003675">
    <property type="entry name" value="Rce1/LyrA-like_dom"/>
</dbReference>
<name>A0A4P5PEW6_9ENTE</name>
<keyword evidence="2" id="KW-0472">Membrane</keyword>
<feature type="transmembrane region" description="Helical" evidence="2">
    <location>
        <begin position="12"/>
        <end position="32"/>
    </location>
</feature>
<keyword evidence="2" id="KW-0812">Transmembrane</keyword>
<sequence>MKKSIQWTWRDVVILLIVPAELLLGSLINTLGVTQNQMIATIAAFFIFFSGFLTAVLLRRDLLIADFRRYKQHLLKNIGLSLLGAVSFGIIIFLGRMLLMKPTGSLALGSYAAAISPSTTLSILISGVIPVLAPFTEEIVFRHELFYKWKDSKNLRVVMLLVSSILFGLVHYNNYSGTPIMMIPLMVAGLALAGLYYWSKNIWVNIMAHFFYNAVLSLIPSIFLIIVQLISG</sequence>
<evidence type="ECO:0000256" key="2">
    <source>
        <dbReference type="SAM" id="Phobius"/>
    </source>
</evidence>
<dbReference type="Pfam" id="PF02517">
    <property type="entry name" value="Rce1-like"/>
    <property type="match status" value="1"/>
</dbReference>
<feature type="transmembrane region" description="Helical" evidence="2">
    <location>
        <begin position="111"/>
        <end position="133"/>
    </location>
</feature>
<feature type="transmembrane region" description="Helical" evidence="2">
    <location>
        <begin position="210"/>
        <end position="230"/>
    </location>
</feature>
<organism evidence="4 5">
    <name type="scientific">Enterococcus florum</name>
    <dbReference type="NCBI Taxonomy" id="2480627"/>
    <lineage>
        <taxon>Bacteria</taxon>
        <taxon>Bacillati</taxon>
        <taxon>Bacillota</taxon>
        <taxon>Bacilli</taxon>
        <taxon>Lactobacillales</taxon>
        <taxon>Enterococcaceae</taxon>
        <taxon>Enterococcus</taxon>
    </lineage>
</organism>
<evidence type="ECO:0000313" key="5">
    <source>
        <dbReference type="Proteomes" id="UP000290567"/>
    </source>
</evidence>
<protein>
    <recommendedName>
        <fullName evidence="3">CAAX prenyl protease 2/Lysostaphin resistance protein A-like domain-containing protein</fullName>
    </recommendedName>
</protein>
<dbReference type="PANTHER" id="PTHR36435">
    <property type="entry name" value="SLR1288 PROTEIN"/>
    <property type="match status" value="1"/>
</dbReference>
<feature type="transmembrane region" description="Helical" evidence="2">
    <location>
        <begin position="178"/>
        <end position="198"/>
    </location>
</feature>
<feature type="transmembrane region" description="Helical" evidence="2">
    <location>
        <begin position="38"/>
        <end position="58"/>
    </location>
</feature>